<proteinExistence type="predicted"/>
<evidence type="ECO:0000313" key="2">
    <source>
        <dbReference type="EMBL" id="KXH49694.1"/>
    </source>
</evidence>
<protein>
    <recommendedName>
        <fullName evidence="4">Zn(2)-C6 fungal-type domain-containing protein</fullName>
    </recommendedName>
</protein>
<keyword evidence="3" id="KW-1185">Reference proteome</keyword>
<name>A0A135TNH7_9PEZI</name>
<dbReference type="AlphaFoldDB" id="A0A135TNH7"/>
<gene>
    <name evidence="2" type="ORF">CNYM01_01548</name>
</gene>
<evidence type="ECO:0000313" key="3">
    <source>
        <dbReference type="Proteomes" id="UP000070054"/>
    </source>
</evidence>
<reference evidence="2 3" key="1">
    <citation type="submission" date="2014-02" db="EMBL/GenBank/DDBJ databases">
        <title>The genome sequence of Colletotrichum nymphaeae SA-01.</title>
        <authorList>
            <person name="Baroncelli R."/>
            <person name="Thon M.R."/>
        </authorList>
    </citation>
    <scope>NUCLEOTIDE SEQUENCE [LARGE SCALE GENOMIC DNA]</scope>
    <source>
        <strain evidence="2 3">SA-01</strain>
    </source>
</reference>
<dbReference type="EMBL" id="JEMN01001065">
    <property type="protein sequence ID" value="KXH49694.1"/>
    <property type="molecule type" value="Genomic_DNA"/>
</dbReference>
<organism evidence="2 3">
    <name type="scientific">Colletotrichum nymphaeae SA-01</name>
    <dbReference type="NCBI Taxonomy" id="1460502"/>
    <lineage>
        <taxon>Eukaryota</taxon>
        <taxon>Fungi</taxon>
        <taxon>Dikarya</taxon>
        <taxon>Ascomycota</taxon>
        <taxon>Pezizomycotina</taxon>
        <taxon>Sordariomycetes</taxon>
        <taxon>Hypocreomycetidae</taxon>
        <taxon>Glomerellales</taxon>
        <taxon>Glomerellaceae</taxon>
        <taxon>Colletotrichum</taxon>
        <taxon>Colletotrichum acutatum species complex</taxon>
    </lineage>
</organism>
<evidence type="ECO:0008006" key="4">
    <source>
        <dbReference type="Google" id="ProtNLM"/>
    </source>
</evidence>
<dbReference type="Proteomes" id="UP000070054">
    <property type="component" value="Unassembled WGS sequence"/>
</dbReference>
<evidence type="ECO:0000256" key="1">
    <source>
        <dbReference type="SAM" id="MobiDB-lite"/>
    </source>
</evidence>
<accession>A0A135TNH7</accession>
<comment type="caution">
    <text evidence="2">The sequence shown here is derived from an EMBL/GenBank/DDBJ whole genome shotgun (WGS) entry which is preliminary data.</text>
</comment>
<feature type="compositionally biased region" description="Polar residues" evidence="1">
    <location>
        <begin position="38"/>
        <end position="50"/>
    </location>
</feature>
<feature type="region of interest" description="Disordered" evidence="1">
    <location>
        <begin position="31"/>
        <end position="50"/>
    </location>
</feature>
<sequence>MKMQCKTDGFGIQCARCRNANVVCNYSESGKPGRPAFKTNNSADQTPASWPSLGNTIVEGAWTHKTLHEHGSAVQGSISLEAIPPESSQTVAEWHPLTFPSSPSSFLHLNMTESFGSSDWNPEAAGCSIHTASDDLGVLADPNPLIAIPRATALLPFNRNWMEHLAHFHLKIARPMRSTAYLGPSQLGTEAAHILQSSSEFLELVQKLELAALDCKGPEHPPPIGTAVYLQVCAMSIRLIEMHYWLYSSIYHCLQRRDANFTAQDGVMSDAENGLFISIAGVELIPSPNLRLQMLLQTAVHYLNRVQKARGGLEAIAADAATDGLGSPSLASGLDKLVSIDERRTMVKIQAVLDKLKDISAFSLDALS</sequence>